<dbReference type="FunFam" id="1.20.1740.10:FF:000024">
    <property type="entry name" value="High affinity cationic amino acid transporter 1"/>
    <property type="match status" value="1"/>
</dbReference>
<evidence type="ECO:0000313" key="21">
    <source>
        <dbReference type="Proteomes" id="UP000694542"/>
    </source>
</evidence>
<keyword evidence="13 18" id="KW-0472">Membrane</keyword>
<keyword evidence="14" id="KW-0325">Glycoprotein</keyword>
<dbReference type="Gene3D" id="3.30.1520.10">
    <property type="entry name" value="Phox-like domain"/>
    <property type="match status" value="1"/>
</dbReference>
<dbReference type="FunFam" id="3.30.1520.10:FF:000002">
    <property type="entry name" value="Sorting nexin 12"/>
    <property type="match status" value="1"/>
</dbReference>
<dbReference type="FunFam" id="1.20.1740.10:FF:000009">
    <property type="entry name" value="Low affinity cationic amino acid transporter 2"/>
    <property type="match status" value="1"/>
</dbReference>
<dbReference type="GO" id="GO:0015031">
    <property type="term" value="P:protein transport"/>
    <property type="evidence" value="ECO:0007669"/>
    <property type="project" value="UniProtKB-KW"/>
</dbReference>
<reference evidence="20" key="1">
    <citation type="submission" date="2018-10" db="EMBL/GenBank/DDBJ databases">
        <title>De novo assembly of a Great Dane genome.</title>
        <authorList>
            <person name="Kidd J.M."/>
            <person name="Pendleton A.L."/>
            <person name="Shen F."/>
            <person name="Emery S."/>
        </authorList>
    </citation>
    <scope>NUCLEOTIDE SEQUENCE [LARGE SCALE GENOMIC DNA]</scope>
    <source>
        <strain evidence="20">Great Dane</strain>
    </source>
</reference>
<keyword evidence="11" id="KW-0007">Acetylation</keyword>
<protein>
    <submittedName>
        <fullName evidence="20">Sorting nexin 12</fullName>
    </submittedName>
</protein>
<dbReference type="GO" id="GO:0051246">
    <property type="term" value="P:regulation of protein metabolic process"/>
    <property type="evidence" value="ECO:0007669"/>
    <property type="project" value="UniProtKB-ARBA"/>
</dbReference>
<evidence type="ECO:0000256" key="1">
    <source>
        <dbReference type="ARBA" id="ARBA00004651"/>
    </source>
</evidence>
<feature type="transmembrane region" description="Helical" evidence="18">
    <location>
        <begin position="534"/>
        <end position="561"/>
    </location>
</feature>
<comment type="similarity">
    <text evidence="2">Belongs to the amino acid-polyamine-organocation (APC) superfamily. Cationic amino acid transporter (CAT) (TC 2.A.3.3) family.</text>
</comment>
<dbReference type="Ensembl" id="ENSCAFT00040044070.1">
    <property type="protein sequence ID" value="ENSCAFP00040038472.1"/>
    <property type="gene ID" value="ENSCAFG00040023644.1"/>
</dbReference>
<keyword evidence="8" id="KW-0653">Protein transport</keyword>
<accession>A0A8C0TLQ4</accession>
<evidence type="ECO:0000256" key="3">
    <source>
        <dbReference type="ARBA" id="ARBA00010883"/>
    </source>
</evidence>
<keyword evidence="6" id="KW-0597">Phosphoprotein</keyword>
<feature type="transmembrane region" description="Helical" evidence="18">
    <location>
        <begin position="501"/>
        <end position="522"/>
    </location>
</feature>
<feature type="transmembrane region" description="Helical" evidence="18">
    <location>
        <begin position="313"/>
        <end position="333"/>
    </location>
</feature>
<feature type="transmembrane region" description="Helical" evidence="18">
    <location>
        <begin position="787"/>
        <end position="806"/>
    </location>
</feature>
<dbReference type="InterPro" id="IPR002293">
    <property type="entry name" value="AA/rel_permease1"/>
</dbReference>
<evidence type="ECO:0000256" key="12">
    <source>
        <dbReference type="ARBA" id="ARBA00023121"/>
    </source>
</evidence>
<dbReference type="InterPro" id="IPR004755">
    <property type="entry name" value="Cat_AA_permease"/>
</dbReference>
<dbReference type="InterPro" id="IPR001683">
    <property type="entry name" value="PX_dom"/>
</dbReference>
<dbReference type="SMART" id="SM00312">
    <property type="entry name" value="PX"/>
    <property type="match status" value="1"/>
</dbReference>
<evidence type="ECO:0000256" key="13">
    <source>
        <dbReference type="ARBA" id="ARBA00023136"/>
    </source>
</evidence>
<dbReference type="GO" id="GO:0061459">
    <property type="term" value="F:L-arginine transmembrane transporter activity"/>
    <property type="evidence" value="ECO:0007669"/>
    <property type="project" value="UniProtKB-ARBA"/>
</dbReference>
<dbReference type="InterPro" id="IPR029485">
    <property type="entry name" value="CAT_C"/>
</dbReference>
<comment type="catalytic activity">
    <reaction evidence="17">
        <text>L-ornithine(in) = L-ornithine(out)</text>
        <dbReference type="Rhea" id="RHEA:71199"/>
        <dbReference type="ChEBI" id="CHEBI:46911"/>
    </reaction>
</comment>
<dbReference type="NCBIfam" id="TIGR00906">
    <property type="entry name" value="2A0303"/>
    <property type="match status" value="1"/>
</dbReference>
<evidence type="ECO:0000256" key="4">
    <source>
        <dbReference type="ARBA" id="ARBA00022448"/>
    </source>
</evidence>
<dbReference type="CDD" id="cd07294">
    <property type="entry name" value="PX_SNX12"/>
    <property type="match status" value="1"/>
</dbReference>
<dbReference type="SUPFAM" id="SSF64268">
    <property type="entry name" value="PX domain"/>
    <property type="match status" value="1"/>
</dbReference>
<dbReference type="InterPro" id="IPR036871">
    <property type="entry name" value="PX_dom_sf"/>
</dbReference>
<evidence type="ECO:0000256" key="15">
    <source>
        <dbReference type="ARBA" id="ARBA00034422"/>
    </source>
</evidence>
<keyword evidence="5" id="KW-1003">Cell membrane</keyword>
<dbReference type="GO" id="GO:0005886">
    <property type="term" value="C:plasma membrane"/>
    <property type="evidence" value="ECO:0007669"/>
    <property type="project" value="UniProtKB-SubCell"/>
</dbReference>
<evidence type="ECO:0000256" key="17">
    <source>
        <dbReference type="ARBA" id="ARBA00034450"/>
    </source>
</evidence>
<feature type="transmembrane region" description="Helical" evidence="18">
    <location>
        <begin position="345"/>
        <end position="371"/>
    </location>
</feature>
<keyword evidence="7 18" id="KW-0812">Transmembrane</keyword>
<dbReference type="PROSITE" id="PS50195">
    <property type="entry name" value="PX"/>
    <property type="match status" value="1"/>
</dbReference>
<evidence type="ECO:0000256" key="2">
    <source>
        <dbReference type="ARBA" id="ARBA00008572"/>
    </source>
</evidence>
<dbReference type="Pfam" id="PF13520">
    <property type="entry name" value="AA_permease_2"/>
    <property type="match status" value="1"/>
</dbReference>
<feature type="transmembrane region" description="Helical" evidence="18">
    <location>
        <begin position="754"/>
        <end position="775"/>
    </location>
</feature>
<feature type="transmembrane region" description="Helical" evidence="18">
    <location>
        <begin position="280"/>
        <end position="301"/>
    </location>
</feature>
<dbReference type="Pfam" id="PF13906">
    <property type="entry name" value="AA_permease_C"/>
    <property type="match status" value="1"/>
</dbReference>
<keyword evidence="10 18" id="KW-1133">Transmembrane helix</keyword>
<feature type="transmembrane region" description="Helical" evidence="18">
    <location>
        <begin position="722"/>
        <end position="742"/>
    </location>
</feature>
<dbReference type="PANTHER" id="PTHR43243">
    <property type="entry name" value="INNER MEMBRANE TRANSPORTER YGJI-RELATED"/>
    <property type="match status" value="1"/>
</dbReference>
<evidence type="ECO:0000256" key="9">
    <source>
        <dbReference type="ARBA" id="ARBA00022970"/>
    </source>
</evidence>
<name>A0A8C0TLQ4_CANLF</name>
<comment type="subcellular location">
    <subcellularLocation>
        <location evidence="1">Cell membrane</location>
        <topology evidence="1">Multi-pass membrane protein</topology>
    </subcellularLocation>
</comment>
<feature type="transmembrane region" description="Helical" evidence="18">
    <location>
        <begin position="436"/>
        <end position="458"/>
    </location>
</feature>
<keyword evidence="12" id="KW-0446">Lipid-binding</keyword>
<evidence type="ECO:0000313" key="20">
    <source>
        <dbReference type="Ensembl" id="ENSCAFP00040038472.1"/>
    </source>
</evidence>
<keyword evidence="9" id="KW-0029">Amino-acid transport</keyword>
<proteinExistence type="inferred from homology"/>
<feature type="domain" description="PX" evidence="19">
    <location>
        <begin position="107"/>
        <end position="231"/>
    </location>
</feature>
<comment type="catalytic activity">
    <reaction evidence="16">
        <text>L-arginine(in) = L-arginine(out)</text>
        <dbReference type="Rhea" id="RHEA:32143"/>
        <dbReference type="ChEBI" id="CHEBI:32682"/>
    </reaction>
</comment>
<evidence type="ECO:0000256" key="6">
    <source>
        <dbReference type="ARBA" id="ARBA00022553"/>
    </source>
</evidence>
<sequence length="865" mass="94488">MRPPQYGTYSPQLGCYSGCRARGQGNLRVRACVRAWTRVRGAAVCGLAGYFANGRGCAHSCLRPLSPTPFPGPSLSFGKMSDTAVADTRRLNSKPQDLTDAYGPPSNFLEIDIFNPQTVGVGRARFTTYEVRMRTNLPIFKLKESCVRRRYSDFEWLKNELERDSKIVVPPLPGKALKRQLPFRGDEGIFEESFIEERRQGLEQFINKIAGHPLAQNERCLHMFLQEEAIDRNYVPGKILESSSIPARMLWQALRRFGQKLVRRRALEPGMAETRLARCLSTLDLVALGVGSTLGAGVYVLAGEVAKDKAGPSIVICFLVAALSSVLAGLCYAEFGARVPRSGSAYLYSYVTVGELWAFTTGWNLILSYVIGTASVARAWSSAFDNLIGNHISQTLQGSISLHVPHVLAEYPDFFAMGLVLLLTGLLALGASESALVTKVFTVVNLLVLGFVIISGFIKGDLHNWKLTEGDYKLTVAGLNDTYSLGPLGSGGFVPFGFEGILRGAATCFYAFVGFDCIATTGEEAQNPQHSIPVGIVVSLFVCFLAYFGVSSALTLMMPYYQLQPESPLPEAFLYTGWAPARYVVALGSLCALSTSLLGSMFPMPRVIYAMAEDGLLFRVLARVHTGTHTPIVATVVSGIIAAFMAFLFELTDLVDLMSIGTLLAYSLVAICVLILRYQPELKNEEDEVELQEENMAGAEKLTLQGLFCPLSSIPTPLSGQVVYVCSSLVALLLTLLCLVLAQWPIPLVSGDPVWTVVVVLLLMLVTGITGVIWRQPQSSTPLHFKVPALPLLPLMSIFVNVYLMMQMTAGTWARFGVWMLIGFAIYFGYGIQHSLEEVKSDQAPLKCRAKTVDLDLSNACTHSI</sequence>
<evidence type="ECO:0000256" key="18">
    <source>
        <dbReference type="SAM" id="Phobius"/>
    </source>
</evidence>
<feature type="transmembrane region" description="Helical" evidence="18">
    <location>
        <begin position="411"/>
        <end position="429"/>
    </location>
</feature>
<feature type="transmembrane region" description="Helical" evidence="18">
    <location>
        <begin position="657"/>
        <end position="676"/>
    </location>
</feature>
<evidence type="ECO:0000256" key="7">
    <source>
        <dbReference type="ARBA" id="ARBA00022692"/>
    </source>
</evidence>
<comment type="similarity">
    <text evidence="3">Belongs to the sorting nexin family.</text>
</comment>
<reference evidence="20" key="2">
    <citation type="submission" date="2025-08" db="UniProtKB">
        <authorList>
            <consortium name="Ensembl"/>
        </authorList>
    </citation>
    <scope>IDENTIFICATION</scope>
</reference>
<evidence type="ECO:0000256" key="14">
    <source>
        <dbReference type="ARBA" id="ARBA00023180"/>
    </source>
</evidence>
<dbReference type="Pfam" id="PF00787">
    <property type="entry name" value="PX"/>
    <property type="match status" value="1"/>
</dbReference>
<evidence type="ECO:0000256" key="16">
    <source>
        <dbReference type="ARBA" id="ARBA00034423"/>
    </source>
</evidence>
<comment type="catalytic activity">
    <reaction evidence="15">
        <text>L-lysine(in) = L-lysine(out)</text>
        <dbReference type="Rhea" id="RHEA:70935"/>
        <dbReference type="ChEBI" id="CHEBI:32551"/>
    </reaction>
</comment>
<evidence type="ECO:0000256" key="5">
    <source>
        <dbReference type="ARBA" id="ARBA00022475"/>
    </source>
</evidence>
<feature type="transmembrane region" description="Helical" evidence="18">
    <location>
        <begin position="632"/>
        <end position="651"/>
    </location>
</feature>
<evidence type="ECO:0000256" key="10">
    <source>
        <dbReference type="ARBA" id="ARBA00022989"/>
    </source>
</evidence>
<keyword evidence="4" id="KW-0813">Transport</keyword>
<evidence type="ECO:0000256" key="11">
    <source>
        <dbReference type="ARBA" id="ARBA00022990"/>
    </source>
</evidence>
<dbReference type="Gene3D" id="1.20.1740.10">
    <property type="entry name" value="Amino acid/polyamine transporter I"/>
    <property type="match status" value="1"/>
</dbReference>
<dbReference type="PANTHER" id="PTHR43243:SF102">
    <property type="entry name" value="PX DOMAIN-CONTAINING PROTEIN"/>
    <property type="match status" value="1"/>
</dbReference>
<dbReference type="GO" id="GO:0051223">
    <property type="term" value="P:regulation of protein transport"/>
    <property type="evidence" value="ECO:0007669"/>
    <property type="project" value="UniProtKB-ARBA"/>
</dbReference>
<evidence type="ECO:0000256" key="8">
    <source>
        <dbReference type="ARBA" id="ARBA00022927"/>
    </source>
</evidence>
<organism evidence="20 21">
    <name type="scientific">Canis lupus familiaris</name>
    <name type="common">Dog</name>
    <name type="synonym">Canis familiaris</name>
    <dbReference type="NCBI Taxonomy" id="9615"/>
    <lineage>
        <taxon>Eukaryota</taxon>
        <taxon>Metazoa</taxon>
        <taxon>Chordata</taxon>
        <taxon>Craniata</taxon>
        <taxon>Vertebrata</taxon>
        <taxon>Euteleostomi</taxon>
        <taxon>Mammalia</taxon>
        <taxon>Eutheria</taxon>
        <taxon>Laurasiatheria</taxon>
        <taxon>Carnivora</taxon>
        <taxon>Caniformia</taxon>
        <taxon>Canidae</taxon>
        <taxon>Canis</taxon>
    </lineage>
</organism>
<dbReference type="Proteomes" id="UP000694542">
    <property type="component" value="Chromosome X"/>
</dbReference>
<dbReference type="GO" id="GO:0035091">
    <property type="term" value="F:phosphatidylinositol binding"/>
    <property type="evidence" value="ECO:0007669"/>
    <property type="project" value="InterPro"/>
</dbReference>
<dbReference type="AlphaFoldDB" id="A0A8C0TLQ4"/>
<feature type="transmembrane region" description="Helical" evidence="18">
    <location>
        <begin position="581"/>
        <end position="602"/>
    </location>
</feature>
<feature type="transmembrane region" description="Helical" evidence="18">
    <location>
        <begin position="812"/>
        <end position="830"/>
    </location>
</feature>
<evidence type="ECO:0000259" key="19">
    <source>
        <dbReference type="PROSITE" id="PS50195"/>
    </source>
</evidence>